<organism evidence="5 6">
    <name type="scientific">Streptomyces beijiangensis</name>
    <dbReference type="NCBI Taxonomy" id="163361"/>
    <lineage>
        <taxon>Bacteria</taxon>
        <taxon>Bacillati</taxon>
        <taxon>Actinomycetota</taxon>
        <taxon>Actinomycetes</taxon>
        <taxon>Kitasatosporales</taxon>
        <taxon>Streptomycetaceae</taxon>
        <taxon>Streptomyces</taxon>
    </lineage>
</organism>
<reference evidence="5" key="1">
    <citation type="submission" date="2021-03" db="EMBL/GenBank/DDBJ databases">
        <title>Streptomyces poriferae sp. nov., a novel marine sponge-derived Actinobacteria species with anti-MRSA activity.</title>
        <authorList>
            <person name="Sandoval-Powers M."/>
            <person name="Kralova S."/>
            <person name="Nguyen G.-S."/>
            <person name="Fawwal D."/>
            <person name="Degnes K."/>
            <person name="Klinkenberg G."/>
            <person name="Sletta H."/>
            <person name="Wentzel A."/>
            <person name="Liles M.R."/>
        </authorList>
    </citation>
    <scope>NUCLEOTIDE SEQUENCE</scope>
    <source>
        <strain evidence="5">DSM 41794</strain>
    </source>
</reference>
<dbReference type="Proteomes" id="UP000664167">
    <property type="component" value="Unassembled WGS sequence"/>
</dbReference>
<sequence>MALVGRISRANNLMQKGMKPVFAQYGLEFAEFDVLATLCRTGAPYELTAGGLLRSAMVTSGAITNRLDRLEKKGLIERVPHPGDRRAIKVRLTTEGYDLVNTVVEAHVENEARMLAGLTKTERAALDTGLRRLLVSLGDTDLG</sequence>
<name>A0A939F504_9ACTN</name>
<dbReference type="InterPro" id="IPR036390">
    <property type="entry name" value="WH_DNA-bd_sf"/>
</dbReference>
<keyword evidence="2" id="KW-0238">DNA-binding</keyword>
<dbReference type="InterPro" id="IPR023187">
    <property type="entry name" value="Tscrpt_reg_MarR-type_CS"/>
</dbReference>
<dbReference type="PRINTS" id="PR00598">
    <property type="entry name" value="HTHMARR"/>
</dbReference>
<dbReference type="GO" id="GO:0003677">
    <property type="term" value="F:DNA binding"/>
    <property type="evidence" value="ECO:0007669"/>
    <property type="project" value="UniProtKB-KW"/>
</dbReference>
<dbReference type="SUPFAM" id="SSF46785">
    <property type="entry name" value="Winged helix' DNA-binding domain"/>
    <property type="match status" value="1"/>
</dbReference>
<dbReference type="PANTHER" id="PTHR42756">
    <property type="entry name" value="TRANSCRIPTIONAL REGULATOR, MARR"/>
    <property type="match status" value="1"/>
</dbReference>
<dbReference type="Pfam" id="PF12802">
    <property type="entry name" value="MarR_2"/>
    <property type="match status" value="1"/>
</dbReference>
<keyword evidence="1" id="KW-0805">Transcription regulation</keyword>
<keyword evidence="6" id="KW-1185">Reference proteome</keyword>
<evidence type="ECO:0000313" key="6">
    <source>
        <dbReference type="Proteomes" id="UP000664167"/>
    </source>
</evidence>
<evidence type="ECO:0000256" key="2">
    <source>
        <dbReference type="ARBA" id="ARBA00023125"/>
    </source>
</evidence>
<dbReference type="SMART" id="SM00347">
    <property type="entry name" value="HTH_MARR"/>
    <property type="match status" value="1"/>
</dbReference>
<dbReference type="Gene3D" id="1.10.10.10">
    <property type="entry name" value="Winged helix-like DNA-binding domain superfamily/Winged helix DNA-binding domain"/>
    <property type="match status" value="1"/>
</dbReference>
<dbReference type="AlphaFoldDB" id="A0A939F504"/>
<dbReference type="PANTHER" id="PTHR42756:SF1">
    <property type="entry name" value="TRANSCRIPTIONAL REPRESSOR OF EMRAB OPERON"/>
    <property type="match status" value="1"/>
</dbReference>
<dbReference type="EMBL" id="JAFLRJ010000114">
    <property type="protein sequence ID" value="MBO0512676.1"/>
    <property type="molecule type" value="Genomic_DNA"/>
</dbReference>
<evidence type="ECO:0000256" key="1">
    <source>
        <dbReference type="ARBA" id="ARBA00023015"/>
    </source>
</evidence>
<protein>
    <submittedName>
        <fullName evidence="5">MarR family transcriptional regulator</fullName>
    </submittedName>
</protein>
<evidence type="ECO:0000313" key="5">
    <source>
        <dbReference type="EMBL" id="MBO0512676.1"/>
    </source>
</evidence>
<accession>A0A939F504</accession>
<dbReference type="InterPro" id="IPR000835">
    <property type="entry name" value="HTH_MarR-typ"/>
</dbReference>
<proteinExistence type="predicted"/>
<dbReference type="GO" id="GO:0003700">
    <property type="term" value="F:DNA-binding transcription factor activity"/>
    <property type="evidence" value="ECO:0007669"/>
    <property type="project" value="InterPro"/>
</dbReference>
<dbReference type="PROSITE" id="PS01117">
    <property type="entry name" value="HTH_MARR_1"/>
    <property type="match status" value="1"/>
</dbReference>
<comment type="caution">
    <text evidence="5">The sequence shown here is derived from an EMBL/GenBank/DDBJ whole genome shotgun (WGS) entry which is preliminary data.</text>
</comment>
<evidence type="ECO:0000259" key="4">
    <source>
        <dbReference type="PROSITE" id="PS50995"/>
    </source>
</evidence>
<keyword evidence="3" id="KW-0804">Transcription</keyword>
<evidence type="ECO:0000256" key="3">
    <source>
        <dbReference type="ARBA" id="ARBA00023163"/>
    </source>
</evidence>
<feature type="domain" description="HTH marR-type" evidence="4">
    <location>
        <begin position="1"/>
        <end position="135"/>
    </location>
</feature>
<gene>
    <name evidence="5" type="ORF">J0695_12785</name>
</gene>
<dbReference type="InterPro" id="IPR036388">
    <property type="entry name" value="WH-like_DNA-bd_sf"/>
</dbReference>
<dbReference type="PROSITE" id="PS50995">
    <property type="entry name" value="HTH_MARR_2"/>
    <property type="match status" value="1"/>
</dbReference>